<protein>
    <recommendedName>
        <fullName evidence="3">Reverse transcriptase domain-containing protein</fullName>
    </recommendedName>
</protein>
<proteinExistence type="predicted"/>
<sequence length="135" mass="14895">MVSLDIEGAFDNAWWPALKAQLLAYNCPVNLYGMAPAGPTFWNLILTPYSENSGNSAYTFRRLRMMWSPCSPQSASSIEEEANHAQLACTAGESEVEVRAIETNSMVLTKLKYDDPVVHMNGEQISLLAKYASSV</sequence>
<accession>A0A4C1SI42</accession>
<dbReference type="EMBL" id="BGZK01003469">
    <property type="protein sequence ID" value="GBP01674.1"/>
    <property type="molecule type" value="Genomic_DNA"/>
</dbReference>
<dbReference type="OrthoDB" id="7382669at2759"/>
<gene>
    <name evidence="1" type="ORF">EVAR_90463_1</name>
</gene>
<comment type="caution">
    <text evidence="1">The sequence shown here is derived from an EMBL/GenBank/DDBJ whole genome shotgun (WGS) entry which is preliminary data.</text>
</comment>
<reference evidence="1 2" key="1">
    <citation type="journal article" date="2019" name="Commun. Biol.">
        <title>The bagworm genome reveals a unique fibroin gene that provides high tensile strength.</title>
        <authorList>
            <person name="Kono N."/>
            <person name="Nakamura H."/>
            <person name="Ohtoshi R."/>
            <person name="Tomita M."/>
            <person name="Numata K."/>
            <person name="Arakawa K."/>
        </authorList>
    </citation>
    <scope>NUCLEOTIDE SEQUENCE [LARGE SCALE GENOMIC DNA]</scope>
</reference>
<evidence type="ECO:0000313" key="2">
    <source>
        <dbReference type="Proteomes" id="UP000299102"/>
    </source>
</evidence>
<name>A0A4C1SI42_EUMVA</name>
<dbReference type="Proteomes" id="UP000299102">
    <property type="component" value="Unassembled WGS sequence"/>
</dbReference>
<evidence type="ECO:0008006" key="3">
    <source>
        <dbReference type="Google" id="ProtNLM"/>
    </source>
</evidence>
<keyword evidence="2" id="KW-1185">Reference proteome</keyword>
<organism evidence="1 2">
    <name type="scientific">Eumeta variegata</name>
    <name type="common">Bagworm moth</name>
    <name type="synonym">Eumeta japonica</name>
    <dbReference type="NCBI Taxonomy" id="151549"/>
    <lineage>
        <taxon>Eukaryota</taxon>
        <taxon>Metazoa</taxon>
        <taxon>Ecdysozoa</taxon>
        <taxon>Arthropoda</taxon>
        <taxon>Hexapoda</taxon>
        <taxon>Insecta</taxon>
        <taxon>Pterygota</taxon>
        <taxon>Neoptera</taxon>
        <taxon>Endopterygota</taxon>
        <taxon>Lepidoptera</taxon>
        <taxon>Glossata</taxon>
        <taxon>Ditrysia</taxon>
        <taxon>Tineoidea</taxon>
        <taxon>Psychidae</taxon>
        <taxon>Oiketicinae</taxon>
        <taxon>Eumeta</taxon>
    </lineage>
</organism>
<dbReference type="AlphaFoldDB" id="A0A4C1SI42"/>
<evidence type="ECO:0000313" key="1">
    <source>
        <dbReference type="EMBL" id="GBP01674.1"/>
    </source>
</evidence>